<comment type="caution">
    <text evidence="2">The sequence shown here is derived from an EMBL/GenBank/DDBJ whole genome shotgun (WGS) entry which is preliminary data.</text>
</comment>
<dbReference type="Pfam" id="PF06568">
    <property type="entry name" value="YjiS-like"/>
    <property type="match status" value="1"/>
</dbReference>
<sequence>MTRTLAQPSLALLAASPRLPVIAVVALRFAGAVTQWDQIRRTRRALSTLDDHMLRDIGLTAKQARKESKRPFWQS</sequence>
<dbReference type="Proteomes" id="UP001595973">
    <property type="component" value="Unassembled WGS sequence"/>
</dbReference>
<evidence type="ECO:0000259" key="1">
    <source>
        <dbReference type="Pfam" id="PF06568"/>
    </source>
</evidence>
<evidence type="ECO:0000313" key="2">
    <source>
        <dbReference type="EMBL" id="MFC4668403.1"/>
    </source>
</evidence>
<gene>
    <name evidence="2" type="ORF">ACFO5X_07555</name>
</gene>
<dbReference type="InterPro" id="IPR009506">
    <property type="entry name" value="YjiS-like"/>
</dbReference>
<dbReference type="RefSeq" id="WP_380716682.1">
    <property type="nucleotide sequence ID" value="NZ_JBHSGI010000005.1"/>
</dbReference>
<keyword evidence="3" id="KW-1185">Reference proteome</keyword>
<name>A0ABV9KEH6_9RHOB</name>
<reference evidence="3" key="1">
    <citation type="journal article" date="2019" name="Int. J. Syst. Evol. Microbiol.">
        <title>The Global Catalogue of Microorganisms (GCM) 10K type strain sequencing project: providing services to taxonomists for standard genome sequencing and annotation.</title>
        <authorList>
            <consortium name="The Broad Institute Genomics Platform"/>
            <consortium name="The Broad Institute Genome Sequencing Center for Infectious Disease"/>
            <person name="Wu L."/>
            <person name="Ma J."/>
        </authorList>
    </citation>
    <scope>NUCLEOTIDE SEQUENCE [LARGE SCALE GENOMIC DNA]</scope>
    <source>
        <strain evidence="3">CGMCC 4.7283</strain>
    </source>
</reference>
<organism evidence="2 3">
    <name type="scientific">Seohaeicola nanhaiensis</name>
    <dbReference type="NCBI Taxonomy" id="1387282"/>
    <lineage>
        <taxon>Bacteria</taxon>
        <taxon>Pseudomonadati</taxon>
        <taxon>Pseudomonadota</taxon>
        <taxon>Alphaproteobacteria</taxon>
        <taxon>Rhodobacterales</taxon>
        <taxon>Roseobacteraceae</taxon>
        <taxon>Seohaeicola</taxon>
    </lineage>
</organism>
<dbReference type="EMBL" id="JBHSGI010000005">
    <property type="protein sequence ID" value="MFC4668403.1"/>
    <property type="molecule type" value="Genomic_DNA"/>
</dbReference>
<feature type="domain" description="YjiS-like" evidence="1">
    <location>
        <begin position="30"/>
        <end position="65"/>
    </location>
</feature>
<accession>A0ABV9KEH6</accession>
<evidence type="ECO:0000313" key="3">
    <source>
        <dbReference type="Proteomes" id="UP001595973"/>
    </source>
</evidence>
<proteinExistence type="predicted"/>
<protein>
    <submittedName>
        <fullName evidence="2">DUF1127 domain-containing protein</fullName>
    </submittedName>
</protein>